<dbReference type="Proteomes" id="UP000027178">
    <property type="component" value="Unassembled WGS sequence"/>
</dbReference>
<dbReference type="eggNOG" id="ENOG50337FI">
    <property type="taxonomic scope" value="Bacteria"/>
</dbReference>
<reference evidence="1 2" key="1">
    <citation type="submission" date="2014-05" db="EMBL/GenBank/DDBJ databases">
        <title>Draft Genome Sequence of Kitasatospora cheerisanensis KCTC 2395.</title>
        <authorList>
            <person name="Nam D.H."/>
        </authorList>
    </citation>
    <scope>NUCLEOTIDE SEQUENCE [LARGE SCALE GENOMIC DNA]</scope>
    <source>
        <strain evidence="1 2">KCTC 2395</strain>
    </source>
</reference>
<proteinExistence type="predicted"/>
<evidence type="ECO:0000313" key="2">
    <source>
        <dbReference type="Proteomes" id="UP000027178"/>
    </source>
</evidence>
<gene>
    <name evidence="1" type="ORF">KCH_31630</name>
</gene>
<dbReference type="HOGENOM" id="CLU_061390_0_1_11"/>
<dbReference type="EMBL" id="JNBY01000087">
    <property type="protein sequence ID" value="KDN85064.1"/>
    <property type="molecule type" value="Genomic_DNA"/>
</dbReference>
<comment type="caution">
    <text evidence="1">The sequence shown here is derived from an EMBL/GenBank/DDBJ whole genome shotgun (WGS) entry which is preliminary data.</text>
</comment>
<evidence type="ECO:0000313" key="1">
    <source>
        <dbReference type="EMBL" id="KDN85064.1"/>
    </source>
</evidence>
<keyword evidence="2" id="KW-1185">Reference proteome</keyword>
<name>A0A066YYJ4_9ACTN</name>
<organism evidence="1 2">
    <name type="scientific">Kitasatospora cheerisanensis KCTC 2395</name>
    <dbReference type="NCBI Taxonomy" id="1348663"/>
    <lineage>
        <taxon>Bacteria</taxon>
        <taxon>Bacillati</taxon>
        <taxon>Actinomycetota</taxon>
        <taxon>Actinomycetes</taxon>
        <taxon>Kitasatosporales</taxon>
        <taxon>Streptomycetaceae</taxon>
        <taxon>Kitasatospora</taxon>
    </lineage>
</organism>
<accession>A0A066YYJ4</accession>
<dbReference type="PATRIC" id="fig|1348663.4.peg.3038"/>
<dbReference type="AlphaFoldDB" id="A0A066YYJ4"/>
<protein>
    <recommendedName>
        <fullName evidence="3">Lipoprotein</fullName>
    </recommendedName>
</protein>
<sequence length="250" mass="25138">MGLVVLGMAGVVSVAACDPHPGADPEAAAGAGSGLENLTPDQIVAKSREADAGLTSLRGTVRLEQESGTLEYALSVDRNGACSGTVSQGGVDAEVRRQGGTVWVKPPAAMLRAMVPDAGPELADKWLTNAGLLGGLYAGYCDAVLRFATDGGPLKPADAVEWSRTAVRPVGGTRAVILGFHPGGGAGQGGPGTVAIAADGPPYLLSVDQGGKNALAMRFDAFGEPVAVTPPPADQVVDAGGYRITLGIQR</sequence>
<evidence type="ECO:0008006" key="3">
    <source>
        <dbReference type="Google" id="ProtNLM"/>
    </source>
</evidence>